<reference evidence="2" key="1">
    <citation type="submission" date="2021-08" db="EMBL/GenBank/DDBJ databases">
        <authorList>
            <person name="Stevens D.C."/>
        </authorList>
    </citation>
    <scope>NUCLEOTIDE SEQUENCE</scope>
    <source>
        <strain evidence="2">DSM 53165</strain>
    </source>
</reference>
<feature type="transmembrane region" description="Helical" evidence="1">
    <location>
        <begin position="129"/>
        <end position="150"/>
    </location>
</feature>
<dbReference type="EMBL" id="JAIRAU010000035">
    <property type="protein sequence ID" value="MBZ5712761.1"/>
    <property type="molecule type" value="Genomic_DNA"/>
</dbReference>
<accession>A0ABS7TX46</accession>
<evidence type="ECO:0000256" key="1">
    <source>
        <dbReference type="SAM" id="Phobius"/>
    </source>
</evidence>
<keyword evidence="1" id="KW-0812">Transmembrane</keyword>
<feature type="transmembrane region" description="Helical" evidence="1">
    <location>
        <begin position="34"/>
        <end position="53"/>
    </location>
</feature>
<dbReference type="Proteomes" id="UP001139031">
    <property type="component" value="Unassembled WGS sequence"/>
</dbReference>
<gene>
    <name evidence="2" type="ORF">K7C98_26255</name>
</gene>
<feature type="transmembrane region" description="Helical" evidence="1">
    <location>
        <begin position="162"/>
        <end position="181"/>
    </location>
</feature>
<feature type="transmembrane region" description="Helical" evidence="1">
    <location>
        <begin position="73"/>
        <end position="98"/>
    </location>
</feature>
<comment type="caution">
    <text evidence="2">The sequence shown here is derived from an EMBL/GenBank/DDBJ whole genome shotgun (WGS) entry which is preliminary data.</text>
</comment>
<organism evidence="2 3">
    <name type="scientific">Nannocystis pusilla</name>
    <dbReference type="NCBI Taxonomy" id="889268"/>
    <lineage>
        <taxon>Bacteria</taxon>
        <taxon>Pseudomonadati</taxon>
        <taxon>Myxococcota</taxon>
        <taxon>Polyangia</taxon>
        <taxon>Nannocystales</taxon>
        <taxon>Nannocystaceae</taxon>
        <taxon>Nannocystis</taxon>
    </lineage>
</organism>
<keyword evidence="3" id="KW-1185">Reference proteome</keyword>
<keyword evidence="1" id="KW-0472">Membrane</keyword>
<evidence type="ECO:0000313" key="2">
    <source>
        <dbReference type="EMBL" id="MBZ5712761.1"/>
    </source>
</evidence>
<sequence length="192" mass="19798">MPATTTTSNEPLVRRAFTIAWRESLRTLARSPTWVFVAIFTLALAIGANSAIFSAVELVLDPLVDPALAPRGVIVFVALLGVVAGLALMLAALGLYAVMADSVIRRTHELASGAPSRAAVAVVVRQSRLLAGVGVVLGVLGEVGLARLVTAVASGGVGPGDPLTFVTVTLVLVVAGLAATYSPARRVTRRHE</sequence>
<evidence type="ECO:0000313" key="3">
    <source>
        <dbReference type="Proteomes" id="UP001139031"/>
    </source>
</evidence>
<keyword evidence="1" id="KW-1133">Transmembrane helix</keyword>
<name>A0ABS7TX46_9BACT</name>
<proteinExistence type="predicted"/>
<protein>
    <submittedName>
        <fullName evidence="2">Uncharacterized protein</fullName>
    </submittedName>
</protein>
<dbReference type="RefSeq" id="WP_224194516.1">
    <property type="nucleotide sequence ID" value="NZ_JAIRAU010000035.1"/>
</dbReference>